<accession>A0A2N9L363</accession>
<dbReference type="OrthoDB" id="9809746at2"/>
<dbReference type="Gene3D" id="3.40.30.10">
    <property type="entry name" value="Glutaredoxin"/>
    <property type="match status" value="1"/>
</dbReference>
<evidence type="ECO:0000313" key="1">
    <source>
        <dbReference type="EMBL" id="SPE17651.1"/>
    </source>
</evidence>
<dbReference type="SUPFAM" id="SSF52833">
    <property type="entry name" value="Thioredoxin-like"/>
    <property type="match status" value="1"/>
</dbReference>
<reference evidence="2" key="1">
    <citation type="submission" date="2018-02" db="EMBL/GenBank/DDBJ databases">
        <authorList>
            <person name="Hausmann B."/>
        </authorList>
    </citation>
    <scope>NUCLEOTIDE SEQUENCE [LARGE SCALE GENOMIC DNA]</scope>
    <source>
        <strain evidence="2">Peat soil MAG SbA5</strain>
    </source>
</reference>
<protein>
    <submittedName>
        <fullName evidence="1">Alkyl hydroperoxide reductase/thiol specific antioxidant/Mal allergen</fullName>
    </submittedName>
</protein>
<dbReference type="InterPro" id="IPR036249">
    <property type="entry name" value="Thioredoxin-like_sf"/>
</dbReference>
<organism evidence="1 2">
    <name type="scientific">Candidatus Sulfuritelmatomonas gaucii</name>
    <dbReference type="NCBI Taxonomy" id="2043161"/>
    <lineage>
        <taxon>Bacteria</taxon>
        <taxon>Pseudomonadati</taxon>
        <taxon>Acidobacteriota</taxon>
        <taxon>Terriglobia</taxon>
        <taxon>Terriglobales</taxon>
        <taxon>Acidobacteriaceae</taxon>
        <taxon>Candidatus Sulfuritelmatomonas</taxon>
    </lineage>
</organism>
<evidence type="ECO:0000313" key="2">
    <source>
        <dbReference type="Proteomes" id="UP000239735"/>
    </source>
</evidence>
<dbReference type="EMBL" id="OKRB01000013">
    <property type="protein sequence ID" value="SPE17651.1"/>
    <property type="molecule type" value="Genomic_DNA"/>
</dbReference>
<name>A0A2N9L363_9BACT</name>
<gene>
    <name evidence="1" type="ORF">SBA5_110011</name>
</gene>
<proteinExistence type="predicted"/>
<sequence length="144" mass="16391">MFLRHFACAFCAQALDRVSQAHSQIEAKGVRPVFVHLGSPERAKPYFDYYHLSDVERISNPEATLYQLPAFGLSRTNPYLHSLHPAVLMGWLRGALFKYGIGLIKEDAEQMPGVFFLKERKIVRAFRHRTIADEPDYLKLVGAG</sequence>
<dbReference type="Proteomes" id="UP000239735">
    <property type="component" value="Unassembled WGS sequence"/>
</dbReference>
<dbReference type="AlphaFoldDB" id="A0A2N9L363"/>